<sequence>MATDPSPQRLPTLDRLGVTDPSNVSSSEVATEWLNAFSAAIAQSDTAAVVDLFLEDGFWKDVIALTWDFRTFEGRKDIKKLLDARLAATGLNELRLLQEPLKEPVLQKVYHDLVWLRFCFSFTTKHGKGTAVVYLVPLPDSKWKAYTLLTCLESLADFPQKVCIHVPFSVPSETKRPIMEIGERMRRQEAEFSSNDPTVLVIGAGHCGLEAAAQLKCIGIPTLVIDKKPRVGDSWRDRYKTLCLHGTIWFNQMPYLTFPPTWPVYIPAEKLADWLEAYGRLLEVDVWTASTITSTSWNDSTKTWSVEVNRGGKGTRVLTVKHLVFATGSGGRPIVPDIPGKASFKGSTVHSSEFESAANHIGKKVVVVGCCNSAHDIAQDFCSHGADITMYQRSSTFVISVESMAAMSRALYNDDFPTELADTYSTSLPWAVSRRLHQRMVPIVAETADKAILDGLAKVGFKTNLGIYGAGLMALYLERGGGYYIDTGASKSIINGDIKIKNGSAIESFTENGLLFADGTELQADIIVFATGYGDPRDFMREVCGDEIASKVTQVWGLDEEGQSAGVWRYCGHDGLWFANANLSLARFHSLHLAMQIKAIEEGVLNRADIVI</sequence>
<dbReference type="AlphaFoldDB" id="A0AAD4E953"/>
<dbReference type="PANTHER" id="PTHR43539:SF68">
    <property type="entry name" value="FLAVIN-BINDING MONOOXYGENASE-LIKE PROTEIN (AFU_ORTHOLOGUE AFUA_4G09220)"/>
    <property type="match status" value="1"/>
</dbReference>
<dbReference type="SUPFAM" id="SSF54427">
    <property type="entry name" value="NTF2-like"/>
    <property type="match status" value="1"/>
</dbReference>
<comment type="caution">
    <text evidence="2">The sequence shown here is derived from an EMBL/GenBank/DDBJ whole genome shotgun (WGS) entry which is preliminary data.</text>
</comment>
<dbReference type="GO" id="GO:0050660">
    <property type="term" value="F:flavin adenine dinucleotide binding"/>
    <property type="evidence" value="ECO:0007669"/>
    <property type="project" value="TreeGrafter"/>
</dbReference>
<dbReference type="Gene3D" id="3.10.450.50">
    <property type="match status" value="1"/>
</dbReference>
<dbReference type="EMBL" id="JABBWK010000019">
    <property type="protein sequence ID" value="KAG1901882.1"/>
    <property type="molecule type" value="Genomic_DNA"/>
</dbReference>
<proteinExistence type="predicted"/>
<accession>A0AAD4E953</accession>
<dbReference type="InterPro" id="IPR032710">
    <property type="entry name" value="NTF2-like_dom_sf"/>
</dbReference>
<name>A0AAD4E953_9AGAM</name>
<gene>
    <name evidence="2" type="ORF">F5891DRAFT_1277355</name>
</gene>
<dbReference type="Pfam" id="PF13738">
    <property type="entry name" value="Pyr_redox_3"/>
    <property type="match status" value="1"/>
</dbReference>
<dbReference type="GO" id="GO:0004497">
    <property type="term" value="F:monooxygenase activity"/>
    <property type="evidence" value="ECO:0007669"/>
    <property type="project" value="TreeGrafter"/>
</dbReference>
<reference evidence="2" key="1">
    <citation type="journal article" date="2020" name="New Phytol.">
        <title>Comparative genomics reveals dynamic genome evolution in host specialist ectomycorrhizal fungi.</title>
        <authorList>
            <person name="Lofgren L.A."/>
            <person name="Nguyen N.H."/>
            <person name="Vilgalys R."/>
            <person name="Ruytinx J."/>
            <person name="Liao H.L."/>
            <person name="Branco S."/>
            <person name="Kuo A."/>
            <person name="LaButti K."/>
            <person name="Lipzen A."/>
            <person name="Andreopoulos W."/>
            <person name="Pangilinan J."/>
            <person name="Riley R."/>
            <person name="Hundley H."/>
            <person name="Na H."/>
            <person name="Barry K."/>
            <person name="Grigoriev I.V."/>
            <person name="Stajich J.E."/>
            <person name="Kennedy P.G."/>
        </authorList>
    </citation>
    <scope>NUCLEOTIDE SEQUENCE</scope>
    <source>
        <strain evidence="2">FC203</strain>
    </source>
</reference>
<dbReference type="InterPro" id="IPR050982">
    <property type="entry name" value="Auxin_biosynth/cation_transpt"/>
</dbReference>
<dbReference type="InterPro" id="IPR036188">
    <property type="entry name" value="FAD/NAD-bd_sf"/>
</dbReference>
<evidence type="ECO:0000313" key="2">
    <source>
        <dbReference type="EMBL" id="KAG1901882.1"/>
    </source>
</evidence>
<evidence type="ECO:0000313" key="3">
    <source>
        <dbReference type="Proteomes" id="UP001195769"/>
    </source>
</evidence>
<dbReference type="Gene3D" id="3.50.50.60">
    <property type="entry name" value="FAD/NAD(P)-binding domain"/>
    <property type="match status" value="2"/>
</dbReference>
<dbReference type="GeneID" id="64664563"/>
<evidence type="ECO:0008006" key="4">
    <source>
        <dbReference type="Google" id="ProtNLM"/>
    </source>
</evidence>
<keyword evidence="1" id="KW-0560">Oxidoreductase</keyword>
<dbReference type="RefSeq" id="XP_041227457.1">
    <property type="nucleotide sequence ID" value="XM_041370265.1"/>
</dbReference>
<protein>
    <recommendedName>
        <fullName evidence="4">FAD/NAD(P)-binding domain-containing protein</fullName>
    </recommendedName>
</protein>
<dbReference type="Proteomes" id="UP001195769">
    <property type="component" value="Unassembled WGS sequence"/>
</dbReference>
<evidence type="ECO:0000256" key="1">
    <source>
        <dbReference type="ARBA" id="ARBA00023002"/>
    </source>
</evidence>
<dbReference type="SUPFAM" id="SSF51905">
    <property type="entry name" value="FAD/NAD(P)-binding domain"/>
    <property type="match status" value="1"/>
</dbReference>
<dbReference type="PRINTS" id="PR00411">
    <property type="entry name" value="PNDRDTASEI"/>
</dbReference>
<dbReference type="PANTHER" id="PTHR43539">
    <property type="entry name" value="FLAVIN-BINDING MONOOXYGENASE-LIKE PROTEIN (AFU_ORTHOLOGUE AFUA_4G09220)"/>
    <property type="match status" value="1"/>
</dbReference>
<organism evidence="2 3">
    <name type="scientific">Suillus fuscotomentosus</name>
    <dbReference type="NCBI Taxonomy" id="1912939"/>
    <lineage>
        <taxon>Eukaryota</taxon>
        <taxon>Fungi</taxon>
        <taxon>Dikarya</taxon>
        <taxon>Basidiomycota</taxon>
        <taxon>Agaricomycotina</taxon>
        <taxon>Agaricomycetes</taxon>
        <taxon>Agaricomycetidae</taxon>
        <taxon>Boletales</taxon>
        <taxon>Suillineae</taxon>
        <taxon>Suillaceae</taxon>
        <taxon>Suillus</taxon>
    </lineage>
</organism>
<keyword evidence="3" id="KW-1185">Reference proteome</keyword>